<evidence type="ECO:0000313" key="3">
    <source>
        <dbReference type="Proteomes" id="UP001227543"/>
    </source>
</evidence>
<organism evidence="2 3">
    <name type="scientific">Colletotrichum tamarilloi</name>
    <dbReference type="NCBI Taxonomy" id="1209934"/>
    <lineage>
        <taxon>Eukaryota</taxon>
        <taxon>Fungi</taxon>
        <taxon>Dikarya</taxon>
        <taxon>Ascomycota</taxon>
        <taxon>Pezizomycotina</taxon>
        <taxon>Sordariomycetes</taxon>
        <taxon>Hypocreomycetidae</taxon>
        <taxon>Glomerellales</taxon>
        <taxon>Glomerellaceae</taxon>
        <taxon>Colletotrichum</taxon>
        <taxon>Colletotrichum acutatum species complex</taxon>
    </lineage>
</organism>
<sequence length="105" mass="11631">MRWKLRMGREVGLTCLGNRYVSTLPTLSVPCPSVRATRKEGSGAAAKTGQWQSQARLCNTYRPSLDPAVKRQTDILTQPSDTGSRSRHDDDDDDDDDHCPQVATI</sequence>
<dbReference type="EMBL" id="MLFU01000082">
    <property type="protein sequence ID" value="KAK1732002.1"/>
    <property type="molecule type" value="Genomic_DNA"/>
</dbReference>
<proteinExistence type="predicted"/>
<dbReference type="Proteomes" id="UP001227543">
    <property type="component" value="Unassembled WGS sequence"/>
</dbReference>
<feature type="compositionally biased region" description="Polar residues" evidence="1">
    <location>
        <begin position="74"/>
        <end position="83"/>
    </location>
</feature>
<evidence type="ECO:0000256" key="1">
    <source>
        <dbReference type="SAM" id="MobiDB-lite"/>
    </source>
</evidence>
<reference evidence="2 3" key="1">
    <citation type="submission" date="2016-10" db="EMBL/GenBank/DDBJ databases">
        <title>The genome sequence of Colletotrichum fioriniae PJ7.</title>
        <authorList>
            <person name="Baroncelli R."/>
        </authorList>
    </citation>
    <scope>NUCLEOTIDE SEQUENCE [LARGE SCALE GENOMIC DNA]</scope>
    <source>
        <strain evidence="2 3">Tom-12</strain>
    </source>
</reference>
<dbReference type="RefSeq" id="XP_060389323.1">
    <property type="nucleotide sequence ID" value="XM_060528772.1"/>
</dbReference>
<name>A0ABQ9T9P4_9PEZI</name>
<comment type="caution">
    <text evidence="2">The sequence shown here is derived from an EMBL/GenBank/DDBJ whole genome shotgun (WGS) entry which is preliminary data.</text>
</comment>
<feature type="region of interest" description="Disordered" evidence="1">
    <location>
        <begin position="68"/>
        <end position="105"/>
    </location>
</feature>
<keyword evidence="3" id="KW-1185">Reference proteome</keyword>
<gene>
    <name evidence="2" type="ORF">CTAM01_12767</name>
</gene>
<dbReference type="GeneID" id="85413010"/>
<protein>
    <submittedName>
        <fullName evidence="2">Uncharacterized protein</fullName>
    </submittedName>
</protein>
<accession>A0ABQ9T9P4</accession>
<evidence type="ECO:0000313" key="2">
    <source>
        <dbReference type="EMBL" id="KAK1732002.1"/>
    </source>
</evidence>